<dbReference type="Pfam" id="PF00672">
    <property type="entry name" value="HAMP"/>
    <property type="match status" value="1"/>
</dbReference>
<accession>A0A8A4THM2</accession>
<dbReference type="InterPro" id="IPR005467">
    <property type="entry name" value="His_kinase_dom"/>
</dbReference>
<dbReference type="EMBL" id="CP071793">
    <property type="protein sequence ID" value="QTD49426.1"/>
    <property type="molecule type" value="Genomic_DNA"/>
</dbReference>
<keyword evidence="10" id="KW-1133">Transmembrane helix</keyword>
<keyword evidence="6" id="KW-0547">Nucleotide-binding</keyword>
<proteinExistence type="predicted"/>
<protein>
    <recommendedName>
        <fullName evidence="3">histidine kinase</fullName>
        <ecNumber evidence="3">2.7.13.3</ecNumber>
    </recommendedName>
</protein>
<gene>
    <name evidence="13" type="ORF">J3U87_27895</name>
</gene>
<keyword evidence="4" id="KW-0597">Phosphoprotein</keyword>
<dbReference type="GO" id="GO:0000160">
    <property type="term" value="P:phosphorelay signal transduction system"/>
    <property type="evidence" value="ECO:0007669"/>
    <property type="project" value="UniProtKB-KW"/>
</dbReference>
<keyword evidence="9" id="KW-0902">Two-component regulatory system</keyword>
<dbReference type="InterPro" id="IPR003594">
    <property type="entry name" value="HATPase_dom"/>
</dbReference>
<feature type="domain" description="HAMP" evidence="12">
    <location>
        <begin position="408"/>
        <end position="469"/>
    </location>
</feature>
<evidence type="ECO:0000313" key="13">
    <source>
        <dbReference type="EMBL" id="QTD49426.1"/>
    </source>
</evidence>
<keyword evidence="7" id="KW-0418">Kinase</keyword>
<evidence type="ECO:0000256" key="1">
    <source>
        <dbReference type="ARBA" id="ARBA00000085"/>
    </source>
</evidence>
<dbReference type="GO" id="GO:0004673">
    <property type="term" value="F:protein histidine kinase activity"/>
    <property type="evidence" value="ECO:0007669"/>
    <property type="project" value="UniProtKB-EC"/>
</dbReference>
<dbReference type="PROSITE" id="PS50109">
    <property type="entry name" value="HIS_KIN"/>
    <property type="match status" value="1"/>
</dbReference>
<reference evidence="13" key="1">
    <citation type="submission" date="2021-03" db="EMBL/GenBank/DDBJ databases">
        <title>Acanthopleuribacteraceae sp. M133.</title>
        <authorList>
            <person name="Wang G."/>
        </authorList>
    </citation>
    <scope>NUCLEOTIDE SEQUENCE</scope>
    <source>
        <strain evidence="13">M133</strain>
    </source>
</reference>
<evidence type="ECO:0000259" key="12">
    <source>
        <dbReference type="PROSITE" id="PS50885"/>
    </source>
</evidence>
<evidence type="ECO:0000256" key="4">
    <source>
        <dbReference type="ARBA" id="ARBA00022553"/>
    </source>
</evidence>
<dbReference type="InterPro" id="IPR036890">
    <property type="entry name" value="HATPase_C_sf"/>
</dbReference>
<dbReference type="EC" id="2.7.13.3" evidence="3"/>
<dbReference type="GO" id="GO:0016020">
    <property type="term" value="C:membrane"/>
    <property type="evidence" value="ECO:0007669"/>
    <property type="project" value="UniProtKB-SubCell"/>
</dbReference>
<keyword evidence="14" id="KW-1185">Reference proteome</keyword>
<dbReference type="GO" id="GO:0005524">
    <property type="term" value="F:ATP binding"/>
    <property type="evidence" value="ECO:0007669"/>
    <property type="project" value="UniProtKB-KW"/>
</dbReference>
<evidence type="ECO:0000256" key="3">
    <source>
        <dbReference type="ARBA" id="ARBA00012438"/>
    </source>
</evidence>
<dbReference type="SUPFAM" id="SSF55874">
    <property type="entry name" value="ATPase domain of HSP90 chaperone/DNA topoisomerase II/histidine kinase"/>
    <property type="match status" value="1"/>
</dbReference>
<dbReference type="PANTHER" id="PTHR43065">
    <property type="entry name" value="SENSOR HISTIDINE KINASE"/>
    <property type="match status" value="1"/>
</dbReference>
<dbReference type="RefSeq" id="WP_237379060.1">
    <property type="nucleotide sequence ID" value="NZ_CP071793.1"/>
</dbReference>
<name>A0A8A4THM2_SULCO</name>
<dbReference type="Gene3D" id="3.30.450.20">
    <property type="entry name" value="PAS domain"/>
    <property type="match status" value="1"/>
</dbReference>
<dbReference type="Proteomes" id="UP000663929">
    <property type="component" value="Chromosome"/>
</dbReference>
<evidence type="ECO:0000256" key="5">
    <source>
        <dbReference type="ARBA" id="ARBA00022679"/>
    </source>
</evidence>
<evidence type="ECO:0000313" key="14">
    <source>
        <dbReference type="Proteomes" id="UP000663929"/>
    </source>
</evidence>
<keyword evidence="8" id="KW-0067">ATP-binding</keyword>
<organism evidence="13 14">
    <name type="scientific">Sulfidibacter corallicola</name>
    <dbReference type="NCBI Taxonomy" id="2818388"/>
    <lineage>
        <taxon>Bacteria</taxon>
        <taxon>Pseudomonadati</taxon>
        <taxon>Acidobacteriota</taxon>
        <taxon>Holophagae</taxon>
        <taxon>Acanthopleuribacterales</taxon>
        <taxon>Acanthopleuribacteraceae</taxon>
        <taxon>Sulfidibacter</taxon>
    </lineage>
</organism>
<sequence>MLLFDTALITGIVVVMNTVGSKLVMAESAKLIEENGNYVVSQMSARLDKIEALTRTMANVGEVLPHEQALIRNTVRPMLDFDGDFDVAGGGLWFEPYVFDPELRRASFFWGRDERNQLVFFDEYNAPGPEFDESRFTTDELYRTSFLASPGYHNEEWYVVIPHIVEEGRSFWSGSYMDPYSYQPMVTVTVAMRDAESAFRGVATVDLKLEGLHELVTQWAGKTGGYLFLLDRDNRFITFPKPEIAKIYSRDGKGNLVEAFHTVTSFAEQEPRFRPMARELDALNRQLIDLSQANPYYTRQLVEAIDASSYQVDDHAAQMITAVMLDPYRERFPDTSLIHSVEVDDDLLLGQKVVVSVFHIPGAYWKAVIVKPFAEYGQVAGQIKMTILNYIFLIAVIIFILAFSYQFLFIVRPINRITRKAASIGHELQLGKSIGEIEDPQVNFRARGEIGRLAQAFNAMTSELVITQRQLVEINRNLEAKVEDRTRELETSQAIALQNAHAAGMAEIATGVVHNIGNVLNSLNVSVDQMVGELNENHAQGYQQAMKLLEANLDHIEQFLHQSKKGPILMKYLIDFGEVYETELTHLSETLVEMREKVQIIKQIIMTQQVYAKGVELYEEVDLAEVIDDALNLETPSLKKNGIHVVRDYQVVEPLRTSKVKLMHILINLIKNGREAMMAHKSDEEKRLVIELSSPDEGWLRIRVVDNGVGISKDNLAKIFSHGFTTKRGGNGFGLHFCANAAKELGGELTGRSDGLGRGAVFTLLLAVNDVVIS</sequence>
<evidence type="ECO:0000256" key="10">
    <source>
        <dbReference type="SAM" id="Phobius"/>
    </source>
</evidence>
<dbReference type="SMART" id="SM00304">
    <property type="entry name" value="HAMP"/>
    <property type="match status" value="1"/>
</dbReference>
<dbReference type="SMART" id="SM00387">
    <property type="entry name" value="HATPase_c"/>
    <property type="match status" value="1"/>
</dbReference>
<evidence type="ECO:0000256" key="9">
    <source>
        <dbReference type="ARBA" id="ARBA00023012"/>
    </source>
</evidence>
<evidence type="ECO:0000256" key="2">
    <source>
        <dbReference type="ARBA" id="ARBA00004370"/>
    </source>
</evidence>
<dbReference type="Gene3D" id="3.30.565.10">
    <property type="entry name" value="Histidine kinase-like ATPase, C-terminal domain"/>
    <property type="match status" value="1"/>
</dbReference>
<evidence type="ECO:0000256" key="8">
    <source>
        <dbReference type="ARBA" id="ARBA00022840"/>
    </source>
</evidence>
<keyword evidence="5" id="KW-0808">Transferase</keyword>
<comment type="subcellular location">
    <subcellularLocation>
        <location evidence="2">Membrane</location>
    </subcellularLocation>
</comment>
<dbReference type="CDD" id="cd06225">
    <property type="entry name" value="HAMP"/>
    <property type="match status" value="1"/>
</dbReference>
<dbReference type="Pfam" id="PF22673">
    <property type="entry name" value="MCP-like_PDC_1"/>
    <property type="match status" value="1"/>
</dbReference>
<feature type="domain" description="Histidine kinase" evidence="11">
    <location>
        <begin position="616"/>
        <end position="770"/>
    </location>
</feature>
<dbReference type="Gene3D" id="6.10.340.10">
    <property type="match status" value="1"/>
</dbReference>
<evidence type="ECO:0000256" key="6">
    <source>
        <dbReference type="ARBA" id="ARBA00022741"/>
    </source>
</evidence>
<dbReference type="AlphaFoldDB" id="A0A8A4THM2"/>
<dbReference type="CDD" id="cd12913">
    <property type="entry name" value="PDC1_MCP_like"/>
    <property type="match status" value="1"/>
</dbReference>
<dbReference type="InterPro" id="IPR004358">
    <property type="entry name" value="Sig_transdc_His_kin-like_C"/>
</dbReference>
<dbReference type="KEGG" id="scor:J3U87_27895"/>
<dbReference type="Pfam" id="PF02518">
    <property type="entry name" value="HATPase_c"/>
    <property type="match status" value="1"/>
</dbReference>
<evidence type="ECO:0000256" key="7">
    <source>
        <dbReference type="ARBA" id="ARBA00022777"/>
    </source>
</evidence>
<comment type="catalytic activity">
    <reaction evidence="1">
        <text>ATP + protein L-histidine = ADP + protein N-phospho-L-histidine.</text>
        <dbReference type="EC" id="2.7.13.3"/>
    </reaction>
</comment>
<dbReference type="PRINTS" id="PR00344">
    <property type="entry name" value="BCTRLSENSOR"/>
</dbReference>
<feature type="transmembrane region" description="Helical" evidence="10">
    <location>
        <begin position="387"/>
        <end position="411"/>
    </location>
</feature>
<evidence type="ECO:0000259" key="11">
    <source>
        <dbReference type="PROSITE" id="PS50109"/>
    </source>
</evidence>
<keyword evidence="10" id="KW-0472">Membrane</keyword>
<dbReference type="PROSITE" id="PS50885">
    <property type="entry name" value="HAMP"/>
    <property type="match status" value="1"/>
</dbReference>
<keyword evidence="10" id="KW-0812">Transmembrane</keyword>
<dbReference type="InterPro" id="IPR003660">
    <property type="entry name" value="HAMP_dom"/>
</dbReference>
<dbReference type="PANTHER" id="PTHR43065:SF46">
    <property type="entry name" value="C4-DICARBOXYLATE TRANSPORT SENSOR PROTEIN DCTB"/>
    <property type="match status" value="1"/>
</dbReference>